<dbReference type="EMBL" id="CAJOBC010155889">
    <property type="protein sequence ID" value="CAF4685661.1"/>
    <property type="molecule type" value="Genomic_DNA"/>
</dbReference>
<dbReference type="Proteomes" id="UP000663829">
    <property type="component" value="Unassembled WGS sequence"/>
</dbReference>
<sequence>MQVTRDEYRILGETLRMIDIATRMTISDESSDLNGFHDDTQQPP</sequence>
<reference evidence="2" key="1">
    <citation type="submission" date="2021-02" db="EMBL/GenBank/DDBJ databases">
        <authorList>
            <person name="Nowell W R."/>
        </authorList>
    </citation>
    <scope>NUCLEOTIDE SEQUENCE</scope>
</reference>
<gene>
    <name evidence="2" type="ORF">GPM918_LOCUS46615</name>
    <name evidence="1" type="ORF">OVA965_LOCUS40926</name>
    <name evidence="4" type="ORF">SRO942_LOCUS51152</name>
    <name evidence="3" type="ORF">TMI583_LOCUS42467</name>
</gene>
<dbReference type="EMBL" id="CAJOBA010068825">
    <property type="protein sequence ID" value="CAF4379517.1"/>
    <property type="molecule type" value="Genomic_DNA"/>
</dbReference>
<evidence type="ECO:0000313" key="2">
    <source>
        <dbReference type="EMBL" id="CAF1681736.1"/>
    </source>
</evidence>
<organism evidence="2 5">
    <name type="scientific">Didymodactylos carnosus</name>
    <dbReference type="NCBI Taxonomy" id="1234261"/>
    <lineage>
        <taxon>Eukaryota</taxon>
        <taxon>Metazoa</taxon>
        <taxon>Spiralia</taxon>
        <taxon>Gnathifera</taxon>
        <taxon>Rotifera</taxon>
        <taxon>Eurotatoria</taxon>
        <taxon>Bdelloidea</taxon>
        <taxon>Philodinida</taxon>
        <taxon>Philodinidae</taxon>
        <taxon>Didymodactylos</taxon>
    </lineage>
</organism>
<evidence type="ECO:0000313" key="3">
    <source>
        <dbReference type="EMBL" id="CAF4379517.1"/>
    </source>
</evidence>
<proteinExistence type="predicted"/>
<dbReference type="EMBL" id="CAJNOK010045747">
    <property type="protein sequence ID" value="CAF1580358.1"/>
    <property type="molecule type" value="Genomic_DNA"/>
</dbReference>
<keyword evidence="5" id="KW-1185">Reference proteome</keyword>
<accession>A0A816H5Q5</accession>
<evidence type="ECO:0000313" key="5">
    <source>
        <dbReference type="Proteomes" id="UP000663829"/>
    </source>
</evidence>
<feature type="non-terminal residue" evidence="2">
    <location>
        <position position="44"/>
    </location>
</feature>
<dbReference type="AlphaFoldDB" id="A0A816H5Q5"/>
<name>A0A816H5Q5_9BILA</name>
<evidence type="ECO:0000313" key="1">
    <source>
        <dbReference type="EMBL" id="CAF1580358.1"/>
    </source>
</evidence>
<dbReference type="Proteomes" id="UP000681722">
    <property type="component" value="Unassembled WGS sequence"/>
</dbReference>
<dbReference type="EMBL" id="CAJNOQ010067047">
    <property type="protein sequence ID" value="CAF1681736.1"/>
    <property type="molecule type" value="Genomic_DNA"/>
</dbReference>
<comment type="caution">
    <text evidence="2">The sequence shown here is derived from an EMBL/GenBank/DDBJ whole genome shotgun (WGS) entry which is preliminary data.</text>
</comment>
<protein>
    <submittedName>
        <fullName evidence="2">Uncharacterized protein</fullName>
    </submittedName>
</protein>
<dbReference type="Proteomes" id="UP000677228">
    <property type="component" value="Unassembled WGS sequence"/>
</dbReference>
<dbReference type="Proteomes" id="UP000682733">
    <property type="component" value="Unassembled WGS sequence"/>
</dbReference>
<evidence type="ECO:0000313" key="4">
    <source>
        <dbReference type="EMBL" id="CAF4685661.1"/>
    </source>
</evidence>